<feature type="transmembrane region" description="Helical" evidence="1">
    <location>
        <begin position="179"/>
        <end position="198"/>
    </location>
</feature>
<feature type="transmembrane region" description="Helical" evidence="1">
    <location>
        <begin position="210"/>
        <end position="228"/>
    </location>
</feature>
<keyword evidence="3" id="KW-1185">Reference proteome</keyword>
<keyword evidence="1" id="KW-0812">Transmembrane</keyword>
<feature type="transmembrane region" description="Helical" evidence="1">
    <location>
        <begin position="89"/>
        <end position="108"/>
    </location>
</feature>
<reference evidence="3" key="1">
    <citation type="submission" date="2016-10" db="EMBL/GenBank/DDBJ databases">
        <authorList>
            <person name="Varghese N."/>
            <person name="Submissions S."/>
        </authorList>
    </citation>
    <scope>NUCLEOTIDE SEQUENCE [LARGE SCALE GENOMIC DNA]</scope>
    <source>
        <strain evidence="3">DSM 43163</strain>
    </source>
</reference>
<protein>
    <submittedName>
        <fullName evidence="2">Uncharacterized protein</fullName>
    </submittedName>
</protein>
<dbReference type="EMBL" id="FNVO01000009">
    <property type="protein sequence ID" value="SEG70722.1"/>
    <property type="molecule type" value="Genomic_DNA"/>
</dbReference>
<gene>
    <name evidence="2" type="ORF">SAMN04489712_109196</name>
</gene>
<dbReference type="AlphaFoldDB" id="A0A1H6CCX7"/>
<feature type="transmembrane region" description="Helical" evidence="1">
    <location>
        <begin position="155"/>
        <end position="172"/>
    </location>
</feature>
<dbReference type="Proteomes" id="UP000236723">
    <property type="component" value="Unassembled WGS sequence"/>
</dbReference>
<sequence length="245" mass="25891">MTEESPRQVLDEVERLGRLTRARAHGAAVPFAVFGLLTLLSAVLYESPFGWSAPIGEIGGGGAYSLIPDWTASGYAGLEGNDRSAAVSIAFWLIVGPLCYLGCAWWYRERAERVGLAMRWRPWVIVGLALLVMMLLGVYLRGLPGGPLPASPQNVIGPLPAVALGLLVLAWAERSRGLAASALVYGTLSTMMNVYGLGQIPGGTIDPLTWPGNNLVLLAAVLLVGALASHLHTSARLRAATVQPA</sequence>
<feature type="transmembrane region" description="Helical" evidence="1">
    <location>
        <begin position="24"/>
        <end position="45"/>
    </location>
</feature>
<keyword evidence="1" id="KW-0472">Membrane</keyword>
<evidence type="ECO:0000313" key="2">
    <source>
        <dbReference type="EMBL" id="SEG70722.1"/>
    </source>
</evidence>
<dbReference type="RefSeq" id="WP_146087458.1">
    <property type="nucleotide sequence ID" value="NZ_FNVO01000009.1"/>
</dbReference>
<dbReference type="OrthoDB" id="3481777at2"/>
<evidence type="ECO:0000256" key="1">
    <source>
        <dbReference type="SAM" id="Phobius"/>
    </source>
</evidence>
<organism evidence="2 3">
    <name type="scientific">Thermomonospora echinospora</name>
    <dbReference type="NCBI Taxonomy" id="1992"/>
    <lineage>
        <taxon>Bacteria</taxon>
        <taxon>Bacillati</taxon>
        <taxon>Actinomycetota</taxon>
        <taxon>Actinomycetes</taxon>
        <taxon>Streptosporangiales</taxon>
        <taxon>Thermomonosporaceae</taxon>
        <taxon>Thermomonospora</taxon>
    </lineage>
</organism>
<evidence type="ECO:0000313" key="3">
    <source>
        <dbReference type="Proteomes" id="UP000236723"/>
    </source>
</evidence>
<accession>A0A1H6CCX7</accession>
<name>A0A1H6CCX7_9ACTN</name>
<keyword evidence="1" id="KW-1133">Transmembrane helix</keyword>
<feature type="transmembrane region" description="Helical" evidence="1">
    <location>
        <begin position="120"/>
        <end position="140"/>
    </location>
</feature>
<proteinExistence type="predicted"/>